<dbReference type="SUPFAM" id="SSF52540">
    <property type="entry name" value="P-loop containing nucleoside triphosphate hydrolases"/>
    <property type="match status" value="1"/>
</dbReference>
<dbReference type="InterPro" id="IPR057588">
    <property type="entry name" value="NWD1/2-like_WH"/>
</dbReference>
<evidence type="ECO:0000256" key="1">
    <source>
        <dbReference type="ARBA" id="ARBA00022574"/>
    </source>
</evidence>
<feature type="compositionally biased region" description="Basic and acidic residues" evidence="3">
    <location>
        <begin position="1976"/>
        <end position="1986"/>
    </location>
</feature>
<dbReference type="InterPro" id="IPR027417">
    <property type="entry name" value="P-loop_NTPase"/>
</dbReference>
<comment type="caution">
    <text evidence="5">The sequence shown here is derived from an EMBL/GenBank/DDBJ whole genome shotgun (WGS) entry which is preliminary data.</text>
</comment>
<reference evidence="5" key="1">
    <citation type="submission" date="2024-06" db="EMBL/GenBank/DDBJ databases">
        <authorList>
            <person name="Liu X."/>
            <person name="Lenzi L."/>
            <person name="Haldenby T S."/>
            <person name="Uol C."/>
        </authorList>
    </citation>
    <scope>NUCLEOTIDE SEQUENCE</scope>
</reference>
<dbReference type="InterPro" id="IPR052752">
    <property type="entry name" value="NACHT-WD_repeat"/>
</dbReference>
<name>A0AAV2TBP8_CALDB</name>
<organism evidence="5 6">
    <name type="scientific">Calicophoron daubneyi</name>
    <name type="common">Rumen fluke</name>
    <name type="synonym">Paramphistomum daubneyi</name>
    <dbReference type="NCBI Taxonomy" id="300641"/>
    <lineage>
        <taxon>Eukaryota</taxon>
        <taxon>Metazoa</taxon>
        <taxon>Spiralia</taxon>
        <taxon>Lophotrochozoa</taxon>
        <taxon>Platyhelminthes</taxon>
        <taxon>Trematoda</taxon>
        <taxon>Digenea</taxon>
        <taxon>Plagiorchiida</taxon>
        <taxon>Pronocephalata</taxon>
        <taxon>Paramphistomoidea</taxon>
        <taxon>Paramphistomidae</taxon>
        <taxon>Calicophoron</taxon>
    </lineage>
</organism>
<sequence>MEIFLETFRNHPEIPRDCYEALTQWYVRDENNTSAEYQLKPIAETHQLDDQEFVSKAKKEWYIGQNGLQKLFNTVVPILVKEGKMSRSQARRFSRSGSLYLRRFASDFETKMKLLIDKSISDMSSFENDDLYVETLQHLYACNKHTIHFQGRKHILNAIRRYVVGDSTDPCAIYGPSGSGKTSVMAKAASMARDWIPEEYDWMPVEKESLKSTSDSTRRISRLLVDFHGRRIRRGSEVKPKKKCTQQESAVLIVRFLGTTPGTSSLRQTLKYVCRQLASCLGSGLRGEGGEAVTYLEEESIRALEDFQNVLNTFYDLLKQLSSQDRWVLIFLDAIDQLDPSNGAYSLGWIRTPLPPKVRMVISGLPDVGGIIDSFRDLLAVSQKTIEQTTTELKPKNSGSEGTENETSTNMVKVEVLDSTTCETILESNLASDNRTLQPFQWRLVRRAFAHCRLTMFVILVQRVVSQWRSWHIPKSVQDDPDRQSSLNPICSEEEVKEAVGEWPNLQLEINIRDAIIDLFESLEHAHGKALTSHALSYITASRGGLSEAELVDILSLDNEVLREIFQHHYPPQTRAPHFVWARLRSAIGENLVERESDGTPVVFWYHRQFIEAAQEHYLFDLSFRRQIHYNMADYFLGKWSGKKKKFECPRYLVTKLLSDIAEVRVDKGLPEVVYEDRAVPPQPYVFEECDPKTKAPYLNLRKLNELPWHLVHSGRIEEFYEEVAFNYEFLYNKLRGTSRFQLLVDLELPREVHRNFCEQEARIEGNKSAANFASQGQRRGGLTLSFQNLEHLTKEELQKFRPSPPLRELSDLYNGIRIAALSLNADPKNLPVDLLGRLSKKPVLRTATVSRQFRSSTLSQGPSMLRLRRSSRALRLIADKTGPSIKNSYTDKLLSQCRIFSQNYCAILPRRLCFDSGSGLIHTSFDLGLSIGCLMSNGLIMAISMNGGSVSWYDLDGNLIKTVEQPAITFIALKLLIRGNSRPKSVQRIIIPEKYTKENKNADSQDKEDSGEDENKEVRSMVLVEVDFFSGRICEIRKLDERLSAVFGRNSLEMLIGDWAAAQSDEDELYVANLATNKLVISGAIVTEKVFTISAVRKLVGFAIESGCYILDFGQNKVANLKLADDFLLMGMTILSSGLVLCLGEAKAGGLKLIYYAESTLNEDEDLHLPVSSECDFSTFTPCHFKSSLEVDVPLPPKVKIGIVSSHTTISEDRVAYLYEATRREAHGFGIVWHLESRTLVNLSLPFDVESDELGAEEINLSKTFLGQANCFGNAAFTDDGDLLLTSGQKCFLLVWSSYTGHLLRIISQGSAEGFICGITPSASVSSSSKTGQSDGSLIIVCHFPDQSATQYGESPDQSMYTMCKLYNVDCLRTPDKEFAELGSSLYPDEEEETQRPSVQFIQPSQENASVLPLVFQPAYFSVEYARDDALSTLVFASYKKEMRFAADSLVLYDLDEDQSQHVHCWTGDEVNSKSLDSFCNTKLLQEWPSFDGTQFAFLHNTTKTKTLTIFSSLPGSDKLIAIGQKTFLDPDQLDSYRPNLYLPTAEGAVRDFGLLNERFGMLVLIRLHPNRPYKLLINLFVADRTGGLRSLWGSRAKRLSIRFAINKIRTAGGMILDQRELKNPVLAQIASRPNHPSQLIIGVSESHNSMYNITRPDGRPIVWLGALLLVELGYPSEYSAPLGGPEGPQVLACFLLDYGPKLLILHDGESVINYRLSQYLISNGNRVGEGEASAMDGILHRIGGLRSRSIDSAFENAGEVEKDEDGEETGQVGPEIVAPTRTDSSRGVFLQDFQLVQEGRLIVGKKHHPEQKLFLDFDSNSSDEDEEGEYGASPARTILAYTTSSLNQMGNYLMENEPYMLWTNTRGNTLVLLTPDEYIRVFDVVFPQPDYRHAGLLSSIHRESYGDDLVESLEDNSAQQIPTAMTENEMKWHILDYLEQSGLRMALHSAMLEVVSQRPFDPIEALAHSLRSQYESKDQQESVQEHQLGIDCSDNSQSPSKETF</sequence>
<dbReference type="PANTHER" id="PTHR19871">
    <property type="entry name" value="BETA TRANSDUCIN-RELATED PROTEIN"/>
    <property type="match status" value="1"/>
</dbReference>
<accession>A0AAV2TBP8</accession>
<keyword evidence="1" id="KW-0853">WD repeat</keyword>
<evidence type="ECO:0000259" key="4">
    <source>
        <dbReference type="Pfam" id="PF25469"/>
    </source>
</evidence>
<gene>
    <name evidence="5" type="ORF">CDAUBV1_LOCUS7065</name>
</gene>
<dbReference type="EMBL" id="CAXLJL010000157">
    <property type="protein sequence ID" value="CAL5133830.1"/>
    <property type="molecule type" value="Genomic_DNA"/>
</dbReference>
<evidence type="ECO:0000256" key="3">
    <source>
        <dbReference type="SAM" id="MobiDB-lite"/>
    </source>
</evidence>
<dbReference type="Proteomes" id="UP001497525">
    <property type="component" value="Unassembled WGS sequence"/>
</dbReference>
<dbReference type="Pfam" id="PF25469">
    <property type="entry name" value="WHD_NWD1"/>
    <property type="match status" value="1"/>
</dbReference>
<evidence type="ECO:0000313" key="5">
    <source>
        <dbReference type="EMBL" id="CAL5133830.1"/>
    </source>
</evidence>
<dbReference type="Gene3D" id="3.40.50.300">
    <property type="entry name" value="P-loop containing nucleotide triphosphate hydrolases"/>
    <property type="match status" value="1"/>
</dbReference>
<feature type="compositionally biased region" description="Polar residues" evidence="3">
    <location>
        <begin position="1995"/>
        <end position="2006"/>
    </location>
</feature>
<dbReference type="PANTHER" id="PTHR19871:SF14">
    <property type="entry name" value="DUF4062 DOMAIN-CONTAINING PROTEIN"/>
    <property type="match status" value="1"/>
</dbReference>
<evidence type="ECO:0000256" key="2">
    <source>
        <dbReference type="ARBA" id="ARBA00022737"/>
    </source>
</evidence>
<feature type="domain" description="NWD1/2-like winged helix-turn-helix" evidence="4">
    <location>
        <begin position="511"/>
        <end position="620"/>
    </location>
</feature>
<feature type="region of interest" description="Disordered" evidence="3">
    <location>
        <begin position="1976"/>
        <end position="2006"/>
    </location>
</feature>
<protein>
    <recommendedName>
        <fullName evidence="4">NWD1/2-like winged helix-turn-helix domain-containing protein</fullName>
    </recommendedName>
</protein>
<keyword evidence="2" id="KW-0677">Repeat</keyword>
<evidence type="ECO:0000313" key="6">
    <source>
        <dbReference type="Proteomes" id="UP001497525"/>
    </source>
</evidence>
<proteinExistence type="predicted"/>